<gene>
    <name evidence="1" type="ORF">DSO57_1033888</name>
</gene>
<proteinExistence type="predicted"/>
<keyword evidence="2" id="KW-1185">Reference proteome</keyword>
<protein>
    <submittedName>
        <fullName evidence="1">Uncharacterized protein</fullName>
    </submittedName>
</protein>
<evidence type="ECO:0000313" key="1">
    <source>
        <dbReference type="EMBL" id="KAJ9052468.1"/>
    </source>
</evidence>
<name>A0ACC2RR16_9FUNG</name>
<sequence>MSLPANKSNAPWAQSRNCIIFSLISIIQGILVITVEAVIYTIISSIRGASIHERETNELLSSLLIYLLIFMGSQIFQVIISIESVFFKNTLQIFGVIAFNIMALVYSVFQCYQIETAKKFGAREFEDKKKSHLYPCRDSFWNDHTGSDPPFDIWVSPLQRVWLEYLFKAWL</sequence>
<reference evidence="1" key="1">
    <citation type="submission" date="2022-04" db="EMBL/GenBank/DDBJ databases">
        <title>Genome of the entomopathogenic fungus Entomophthora muscae.</title>
        <authorList>
            <person name="Elya C."/>
            <person name="Lovett B.R."/>
            <person name="Lee E."/>
            <person name="Macias A.M."/>
            <person name="Hajek A.E."/>
            <person name="De Bivort B.L."/>
            <person name="Kasson M.T."/>
            <person name="De Fine Licht H.H."/>
            <person name="Stajich J.E."/>
        </authorList>
    </citation>
    <scope>NUCLEOTIDE SEQUENCE</scope>
    <source>
        <strain evidence="1">Berkeley</strain>
    </source>
</reference>
<comment type="caution">
    <text evidence="1">The sequence shown here is derived from an EMBL/GenBank/DDBJ whole genome shotgun (WGS) entry which is preliminary data.</text>
</comment>
<dbReference type="EMBL" id="QTSX02006663">
    <property type="protein sequence ID" value="KAJ9052468.1"/>
    <property type="molecule type" value="Genomic_DNA"/>
</dbReference>
<evidence type="ECO:0000313" key="2">
    <source>
        <dbReference type="Proteomes" id="UP001165960"/>
    </source>
</evidence>
<organism evidence="1 2">
    <name type="scientific">Entomophthora muscae</name>
    <dbReference type="NCBI Taxonomy" id="34485"/>
    <lineage>
        <taxon>Eukaryota</taxon>
        <taxon>Fungi</taxon>
        <taxon>Fungi incertae sedis</taxon>
        <taxon>Zoopagomycota</taxon>
        <taxon>Entomophthoromycotina</taxon>
        <taxon>Entomophthoromycetes</taxon>
        <taxon>Entomophthorales</taxon>
        <taxon>Entomophthoraceae</taxon>
        <taxon>Entomophthora</taxon>
    </lineage>
</organism>
<dbReference type="Proteomes" id="UP001165960">
    <property type="component" value="Unassembled WGS sequence"/>
</dbReference>
<accession>A0ACC2RR16</accession>